<dbReference type="Proteomes" id="UP001530293">
    <property type="component" value="Unassembled WGS sequence"/>
</dbReference>
<sequence length="66" mass="7194">SSALSLQKTPRHSVVPTFSIEQKLSGGVVVEKWCQLPKAPFCDISRSRVWNHHGIEEGASSSQGSM</sequence>
<dbReference type="AlphaFoldDB" id="A0ABD3M9X1"/>
<feature type="non-terminal residue" evidence="1">
    <location>
        <position position="1"/>
    </location>
</feature>
<dbReference type="EMBL" id="JALLBG020000171">
    <property type="protein sequence ID" value="KAL3760831.1"/>
    <property type="molecule type" value="Genomic_DNA"/>
</dbReference>
<gene>
    <name evidence="1" type="ORF">ACHAWU_007897</name>
</gene>
<reference evidence="1 2" key="1">
    <citation type="submission" date="2024-10" db="EMBL/GenBank/DDBJ databases">
        <title>Updated reference genomes for cyclostephanoid diatoms.</title>
        <authorList>
            <person name="Roberts W.R."/>
            <person name="Alverson A.J."/>
        </authorList>
    </citation>
    <scope>NUCLEOTIDE SEQUENCE [LARGE SCALE GENOMIC DNA]</scope>
    <source>
        <strain evidence="1 2">AJA232-27</strain>
    </source>
</reference>
<evidence type="ECO:0000313" key="2">
    <source>
        <dbReference type="Proteomes" id="UP001530293"/>
    </source>
</evidence>
<evidence type="ECO:0000313" key="1">
    <source>
        <dbReference type="EMBL" id="KAL3760831.1"/>
    </source>
</evidence>
<comment type="caution">
    <text evidence="1">The sequence shown here is derived from an EMBL/GenBank/DDBJ whole genome shotgun (WGS) entry which is preliminary data.</text>
</comment>
<organism evidence="1 2">
    <name type="scientific">Discostella pseudostelligera</name>
    <dbReference type="NCBI Taxonomy" id="259834"/>
    <lineage>
        <taxon>Eukaryota</taxon>
        <taxon>Sar</taxon>
        <taxon>Stramenopiles</taxon>
        <taxon>Ochrophyta</taxon>
        <taxon>Bacillariophyta</taxon>
        <taxon>Coscinodiscophyceae</taxon>
        <taxon>Thalassiosirophycidae</taxon>
        <taxon>Stephanodiscales</taxon>
        <taxon>Stephanodiscaceae</taxon>
        <taxon>Discostella</taxon>
    </lineage>
</organism>
<accession>A0ABD3M9X1</accession>
<proteinExistence type="predicted"/>
<keyword evidence="2" id="KW-1185">Reference proteome</keyword>
<protein>
    <submittedName>
        <fullName evidence="1">Uncharacterized protein</fullName>
    </submittedName>
</protein>
<name>A0ABD3M9X1_9STRA</name>